<evidence type="ECO:0000259" key="1">
    <source>
        <dbReference type="Pfam" id="PF17761"/>
    </source>
</evidence>
<dbReference type="PANTHER" id="PTHR30547:SF0">
    <property type="entry name" value="BLR8175 PROTEIN"/>
    <property type="match status" value="1"/>
</dbReference>
<evidence type="ECO:0000313" key="2">
    <source>
        <dbReference type="EMBL" id="PSB14788.1"/>
    </source>
</evidence>
<dbReference type="EMBL" id="PVWG01000077">
    <property type="protein sequence ID" value="PSB14788.1"/>
    <property type="molecule type" value="Genomic_DNA"/>
</dbReference>
<dbReference type="Proteomes" id="UP000238634">
    <property type="component" value="Unassembled WGS sequence"/>
</dbReference>
<comment type="caution">
    <text evidence="2">The sequence shown here is derived from an EMBL/GenBank/DDBJ whole genome shotgun (WGS) entry which is preliminary data.</text>
</comment>
<dbReference type="RefSeq" id="WP_073075255.1">
    <property type="nucleotide sequence ID" value="NZ_MPPI01000070.1"/>
</dbReference>
<dbReference type="Pfam" id="PF17761">
    <property type="entry name" value="DUF1016_N"/>
    <property type="match status" value="1"/>
</dbReference>
<keyword evidence="3" id="KW-1185">Reference proteome</keyword>
<name>A0A2T1D2R8_9CYAN</name>
<dbReference type="AlphaFoldDB" id="A0A2T1D2R8"/>
<dbReference type="PANTHER" id="PTHR30547">
    <property type="entry name" value="UNCHARACTERIZED PROTEIN YHCG-RELATED"/>
    <property type="match status" value="1"/>
</dbReference>
<proteinExistence type="predicted"/>
<gene>
    <name evidence="2" type="ORF">C7B65_25840</name>
</gene>
<sequence length="208" mass="24431">MSALLPSDYPEFLRDLKAKIQARQTRAILAVSRELIGLYWEIGQQIVNRQETAGWGDAVITQLERDLKREMPDLEGFSRRNLYRMRSLYLSYREQGENVPQLVAKIPWGHNTVLLEKVKDPAEREWYLQQTLEQGWSRNVLIHQIESKLYIRQVRQTKSHNFGQTLPSPQSELVEQALKDPYILDVRRDIWNDILGTAKRTLGRWCLS</sequence>
<reference evidence="2 3" key="2">
    <citation type="submission" date="2018-03" db="EMBL/GenBank/DDBJ databases">
        <title>The ancient ancestry and fast evolution of plastids.</title>
        <authorList>
            <person name="Moore K.R."/>
            <person name="Magnabosco C."/>
            <person name="Momper L."/>
            <person name="Gold D.A."/>
            <person name="Bosak T."/>
            <person name="Fournier G.P."/>
        </authorList>
    </citation>
    <scope>NUCLEOTIDE SEQUENCE [LARGE SCALE GENOMIC DNA]</scope>
    <source>
        <strain evidence="2 3">ULC007</strain>
    </source>
</reference>
<evidence type="ECO:0000313" key="3">
    <source>
        <dbReference type="Proteomes" id="UP000238634"/>
    </source>
</evidence>
<dbReference type="InterPro" id="IPR053148">
    <property type="entry name" value="PD-DEXK-like_domain"/>
</dbReference>
<organism evidence="2 3">
    <name type="scientific">Phormidesmis priestleyi ULC007</name>
    <dbReference type="NCBI Taxonomy" id="1920490"/>
    <lineage>
        <taxon>Bacteria</taxon>
        <taxon>Bacillati</taxon>
        <taxon>Cyanobacteriota</taxon>
        <taxon>Cyanophyceae</taxon>
        <taxon>Leptolyngbyales</taxon>
        <taxon>Leptolyngbyaceae</taxon>
        <taxon>Phormidesmis</taxon>
    </lineage>
</organism>
<dbReference type="OrthoDB" id="9801263at2"/>
<accession>A0A2T1D2R8</accession>
<protein>
    <submittedName>
        <fullName evidence="2">DUF1016 domain-containing protein</fullName>
    </submittedName>
</protein>
<dbReference type="InterPro" id="IPR041527">
    <property type="entry name" value="YhcG_N"/>
</dbReference>
<feature type="domain" description="YhcG N-terminal" evidence="1">
    <location>
        <begin position="16"/>
        <end position="152"/>
    </location>
</feature>
<reference evidence="2 3" key="1">
    <citation type="submission" date="2018-02" db="EMBL/GenBank/DDBJ databases">
        <authorList>
            <person name="Cohen D.B."/>
            <person name="Kent A.D."/>
        </authorList>
    </citation>
    <scope>NUCLEOTIDE SEQUENCE [LARGE SCALE GENOMIC DNA]</scope>
    <source>
        <strain evidence="2 3">ULC007</strain>
    </source>
</reference>
<dbReference type="STRING" id="1920490.GCA_001895925_03366"/>